<gene>
    <name evidence="1" type="ORF">T03_8544</name>
</gene>
<dbReference type="Proteomes" id="UP000054653">
    <property type="component" value="Unassembled WGS sequence"/>
</dbReference>
<dbReference type="EMBL" id="JYDI01000009">
    <property type="protein sequence ID" value="KRY59915.1"/>
    <property type="molecule type" value="Genomic_DNA"/>
</dbReference>
<dbReference type="InterPro" id="IPR036397">
    <property type="entry name" value="RNaseH_sf"/>
</dbReference>
<evidence type="ECO:0000313" key="2">
    <source>
        <dbReference type="Proteomes" id="UP000054653"/>
    </source>
</evidence>
<dbReference type="PANTHER" id="PTHR47331:SF1">
    <property type="entry name" value="GAG-LIKE PROTEIN"/>
    <property type="match status" value="1"/>
</dbReference>
<dbReference type="AlphaFoldDB" id="A0A0V1DEX3"/>
<organism evidence="1 2">
    <name type="scientific">Trichinella britovi</name>
    <name type="common">Parasitic roundworm</name>
    <dbReference type="NCBI Taxonomy" id="45882"/>
    <lineage>
        <taxon>Eukaryota</taxon>
        <taxon>Metazoa</taxon>
        <taxon>Ecdysozoa</taxon>
        <taxon>Nematoda</taxon>
        <taxon>Enoplea</taxon>
        <taxon>Dorylaimia</taxon>
        <taxon>Trichinellida</taxon>
        <taxon>Trichinellidae</taxon>
        <taxon>Trichinella</taxon>
    </lineage>
</organism>
<comment type="caution">
    <text evidence="1">The sequence shown here is derived from an EMBL/GenBank/DDBJ whole genome shotgun (WGS) entry which is preliminary data.</text>
</comment>
<dbReference type="Gene3D" id="3.30.420.10">
    <property type="entry name" value="Ribonuclease H-like superfamily/Ribonuclease H"/>
    <property type="match status" value="1"/>
</dbReference>
<accession>A0A0V1DEX3</accession>
<dbReference type="GO" id="GO:0003676">
    <property type="term" value="F:nucleic acid binding"/>
    <property type="evidence" value="ECO:0007669"/>
    <property type="project" value="InterPro"/>
</dbReference>
<protein>
    <recommendedName>
        <fullName evidence="3">Integrase catalytic domain-containing protein</fullName>
    </recommendedName>
</protein>
<dbReference type="SUPFAM" id="SSF53098">
    <property type="entry name" value="Ribonuclease H-like"/>
    <property type="match status" value="1"/>
</dbReference>
<name>A0A0V1DEX3_TRIBR</name>
<keyword evidence="2" id="KW-1185">Reference proteome</keyword>
<proteinExistence type="predicted"/>
<reference evidence="1 2" key="1">
    <citation type="submission" date="2015-01" db="EMBL/GenBank/DDBJ databases">
        <title>Evolution of Trichinella species and genotypes.</title>
        <authorList>
            <person name="Korhonen P.K."/>
            <person name="Edoardo P."/>
            <person name="Giuseppe L.R."/>
            <person name="Gasser R.B."/>
        </authorList>
    </citation>
    <scope>NUCLEOTIDE SEQUENCE [LARGE SCALE GENOMIC DNA]</scope>
    <source>
        <strain evidence="1">ISS120</strain>
    </source>
</reference>
<dbReference type="OMA" id="RMNEFPE"/>
<evidence type="ECO:0000313" key="1">
    <source>
        <dbReference type="EMBL" id="KRY59915.1"/>
    </source>
</evidence>
<sequence>MERLQEFSPFLGEFGIQRVGGPLGRARIAEFDFSCTQVWSRHMPPSGRGSGFSRAGAQRVLRGRTTCRRVTAPPYQKRMNEFPEMRVEPVRPFVNVGIDFTGALLIKGDSPNRLMQKNYACIFSCMVVRALHLKLVSDMSIDSFLRTLCRFIARRGQPAIIQSDNFQTFRQASRFLRSVFDAPN</sequence>
<dbReference type="STRING" id="45882.A0A0V1DEX3"/>
<evidence type="ECO:0008006" key="3">
    <source>
        <dbReference type="Google" id="ProtNLM"/>
    </source>
</evidence>
<dbReference type="PANTHER" id="PTHR47331">
    <property type="entry name" value="PHD-TYPE DOMAIN-CONTAINING PROTEIN"/>
    <property type="match status" value="1"/>
</dbReference>
<dbReference type="InterPro" id="IPR012337">
    <property type="entry name" value="RNaseH-like_sf"/>
</dbReference>
<dbReference type="OrthoDB" id="8019190at2759"/>